<dbReference type="SUPFAM" id="SSF57850">
    <property type="entry name" value="RING/U-box"/>
    <property type="match status" value="1"/>
</dbReference>
<evidence type="ECO:0000256" key="6">
    <source>
        <dbReference type="ARBA" id="ARBA00022771"/>
    </source>
</evidence>
<comment type="catalytic activity">
    <reaction evidence="1">
        <text>S-ubiquitinyl-[E2 ubiquitin-conjugating enzyme]-L-cysteine + [acceptor protein]-L-lysine = [E2 ubiquitin-conjugating enzyme]-L-cysteine + N(6)-ubiquitinyl-[acceptor protein]-L-lysine.</text>
        <dbReference type="EC" id="2.3.2.27"/>
    </reaction>
</comment>
<keyword evidence="8" id="KW-0862">Zinc</keyword>
<reference evidence="14" key="1">
    <citation type="submission" date="2019-03" db="EMBL/GenBank/DDBJ databases">
        <authorList>
            <person name="Mank J."/>
            <person name="Almeida P."/>
        </authorList>
    </citation>
    <scope>NUCLEOTIDE SEQUENCE</scope>
    <source>
        <strain evidence="14">78183</strain>
    </source>
</reference>
<dbReference type="CDD" id="cd16461">
    <property type="entry name" value="RING-H2_EL5-like"/>
    <property type="match status" value="1"/>
</dbReference>
<dbReference type="UniPathway" id="UPA00143"/>
<feature type="region of interest" description="Disordered" evidence="10">
    <location>
        <begin position="160"/>
        <end position="238"/>
    </location>
</feature>
<dbReference type="PANTHER" id="PTHR46913">
    <property type="entry name" value="RING-H2 FINGER PROTEIN ATL16"/>
    <property type="match status" value="1"/>
</dbReference>
<feature type="compositionally biased region" description="Polar residues" evidence="10">
    <location>
        <begin position="206"/>
        <end position="237"/>
    </location>
</feature>
<dbReference type="EC" id="2.3.2.27" evidence="3"/>
<evidence type="ECO:0000313" key="13">
    <source>
        <dbReference type="EMBL" id="KAJ6703423.1"/>
    </source>
</evidence>
<dbReference type="PANTHER" id="PTHR46913:SF23">
    <property type="entry name" value="E3 UBIQUITIN-PROTEIN LIGASE RHA4A-RELATED"/>
    <property type="match status" value="1"/>
</dbReference>
<evidence type="ECO:0000256" key="4">
    <source>
        <dbReference type="ARBA" id="ARBA00022679"/>
    </source>
</evidence>
<evidence type="ECO:0000256" key="9">
    <source>
        <dbReference type="PROSITE-ProRule" id="PRU00175"/>
    </source>
</evidence>
<organism evidence="14">
    <name type="scientific">Salix viminalis</name>
    <name type="common">Common osier</name>
    <name type="synonym">Basket willow</name>
    <dbReference type="NCBI Taxonomy" id="40686"/>
    <lineage>
        <taxon>Eukaryota</taxon>
        <taxon>Viridiplantae</taxon>
        <taxon>Streptophyta</taxon>
        <taxon>Embryophyta</taxon>
        <taxon>Tracheophyta</taxon>
        <taxon>Spermatophyta</taxon>
        <taxon>Magnoliopsida</taxon>
        <taxon>eudicotyledons</taxon>
        <taxon>Gunneridae</taxon>
        <taxon>Pentapetalae</taxon>
        <taxon>rosids</taxon>
        <taxon>fabids</taxon>
        <taxon>Malpighiales</taxon>
        <taxon>Salicaceae</taxon>
        <taxon>Saliceae</taxon>
        <taxon>Salix</taxon>
    </lineage>
</organism>
<dbReference type="OrthoDB" id="8062037at2759"/>
<keyword evidence="15" id="KW-1185">Reference proteome</keyword>
<dbReference type="InterPro" id="IPR013083">
    <property type="entry name" value="Znf_RING/FYVE/PHD"/>
</dbReference>
<keyword evidence="6 9" id="KW-0863">Zinc-finger</keyword>
<keyword evidence="11" id="KW-1133">Transmembrane helix</keyword>
<evidence type="ECO:0000256" key="10">
    <source>
        <dbReference type="SAM" id="MobiDB-lite"/>
    </source>
</evidence>
<evidence type="ECO:0000256" key="11">
    <source>
        <dbReference type="SAM" id="Phobius"/>
    </source>
</evidence>
<protein>
    <recommendedName>
        <fullName evidence="3">RING-type E3 ubiquitin transferase</fullName>
        <ecNumber evidence="3">2.3.2.27</ecNumber>
    </recommendedName>
</protein>
<evidence type="ECO:0000256" key="7">
    <source>
        <dbReference type="ARBA" id="ARBA00022786"/>
    </source>
</evidence>
<dbReference type="PROSITE" id="PS50089">
    <property type="entry name" value="ZF_RING_2"/>
    <property type="match status" value="1"/>
</dbReference>
<keyword evidence="5" id="KW-0479">Metal-binding</keyword>
<dbReference type="InterPro" id="IPR044600">
    <property type="entry name" value="ATL1/ATL16-like"/>
</dbReference>
<feature type="transmembrane region" description="Helical" evidence="11">
    <location>
        <begin position="20"/>
        <end position="45"/>
    </location>
</feature>
<dbReference type="Gene3D" id="3.30.40.10">
    <property type="entry name" value="Zinc/RING finger domain, C3HC4 (zinc finger)"/>
    <property type="match status" value="1"/>
</dbReference>
<evidence type="ECO:0000256" key="1">
    <source>
        <dbReference type="ARBA" id="ARBA00000900"/>
    </source>
</evidence>
<keyword evidence="7" id="KW-0833">Ubl conjugation pathway</keyword>
<evidence type="ECO:0000259" key="12">
    <source>
        <dbReference type="PROSITE" id="PS50089"/>
    </source>
</evidence>
<evidence type="ECO:0000256" key="2">
    <source>
        <dbReference type="ARBA" id="ARBA00004906"/>
    </source>
</evidence>
<proteinExistence type="predicted"/>
<keyword evidence="11" id="KW-0812">Transmembrane</keyword>
<keyword evidence="4" id="KW-0808">Transferase</keyword>
<name>A0A6N2JXF5_SALVM</name>
<reference evidence="13" key="2">
    <citation type="submission" date="2022-11" db="EMBL/GenBank/DDBJ databases">
        <authorList>
            <person name="Hyden B.L."/>
            <person name="Feng K."/>
            <person name="Yates T."/>
            <person name="Jawdy S."/>
            <person name="Smart L.B."/>
            <person name="Muchero W."/>
        </authorList>
    </citation>
    <scope>NUCLEOTIDE SEQUENCE</scope>
    <source>
        <tissue evidence="13">Shoot tip</tissue>
    </source>
</reference>
<comment type="pathway">
    <text evidence="2">Protein modification; protein ubiquitination.</text>
</comment>
<feature type="domain" description="RING-type" evidence="12">
    <location>
        <begin position="102"/>
        <end position="144"/>
    </location>
</feature>
<accession>A0A6N2JXF5</accession>
<evidence type="ECO:0000256" key="8">
    <source>
        <dbReference type="ARBA" id="ARBA00022833"/>
    </source>
</evidence>
<evidence type="ECO:0000313" key="15">
    <source>
        <dbReference type="Proteomes" id="UP001151529"/>
    </source>
</evidence>
<dbReference type="InterPro" id="IPR001841">
    <property type="entry name" value="Znf_RING"/>
</dbReference>
<evidence type="ECO:0000256" key="3">
    <source>
        <dbReference type="ARBA" id="ARBA00012483"/>
    </source>
</evidence>
<keyword evidence="11" id="KW-0472">Membrane</keyword>
<evidence type="ECO:0000256" key="5">
    <source>
        <dbReference type="ARBA" id="ARBA00022723"/>
    </source>
</evidence>
<dbReference type="GO" id="GO:0016567">
    <property type="term" value="P:protein ubiquitination"/>
    <property type="evidence" value="ECO:0007669"/>
    <property type="project" value="UniProtKB-UniPathway"/>
</dbReference>
<dbReference type="EMBL" id="CAADRP010000001">
    <property type="protein sequence ID" value="VFU20359.1"/>
    <property type="molecule type" value="Genomic_DNA"/>
</dbReference>
<sequence length="249" mass="28002">MGLPQSPAPSHLYPQELQLKLYQAFIFSIPILFSIILFLLFYLFYLKRRTSSLSSPPHIIQRSSNQATPHDHVSSICQKEEIINKLPVVLFDEELRTKDSQCCVCLGEFEIKEELLQIPSCKHVFHINCIQHWLYSNSTCPLCRCDVMFPTTKLCTNPPQSGGPVLLPQSSGGGNSHQPQNITPQLQQQQHVGAGSTEQLVIPMEESSSSEATQSRDTSRLPDQSISMENGRDSSNGEYVVLHIERHIT</sequence>
<dbReference type="AlphaFoldDB" id="A0A6N2JXF5"/>
<gene>
    <name evidence="13" type="ORF">OIU85_029385</name>
    <name evidence="14" type="ORF">SVIM_LOCUS4936</name>
</gene>
<reference evidence="13" key="3">
    <citation type="journal article" date="2023" name="Int. J. Mol. Sci.">
        <title>De Novo Assembly and Annotation of 11 Diverse Shrub Willow (Salix) Genomes Reveals Novel Gene Organization in Sex-Linked Regions.</title>
        <authorList>
            <person name="Hyden B."/>
            <person name="Feng K."/>
            <person name="Yates T.B."/>
            <person name="Jawdy S."/>
            <person name="Cereghino C."/>
            <person name="Smart L.B."/>
            <person name="Muchero W."/>
        </authorList>
    </citation>
    <scope>NUCLEOTIDE SEQUENCE [LARGE SCALE GENOMIC DNA]</scope>
    <source>
        <tissue evidence="13">Shoot tip</tissue>
    </source>
</reference>
<dbReference type="SMART" id="SM00184">
    <property type="entry name" value="RING"/>
    <property type="match status" value="1"/>
</dbReference>
<evidence type="ECO:0000313" key="14">
    <source>
        <dbReference type="EMBL" id="VFU20359.1"/>
    </source>
</evidence>
<dbReference type="EMBL" id="JAPFFL010000009">
    <property type="protein sequence ID" value="KAJ6703423.1"/>
    <property type="molecule type" value="Genomic_DNA"/>
</dbReference>
<dbReference type="GO" id="GO:0061630">
    <property type="term" value="F:ubiquitin protein ligase activity"/>
    <property type="evidence" value="ECO:0007669"/>
    <property type="project" value="UniProtKB-EC"/>
</dbReference>
<dbReference type="Proteomes" id="UP001151529">
    <property type="component" value="Chromosome 3"/>
</dbReference>
<dbReference type="Pfam" id="PF13639">
    <property type="entry name" value="zf-RING_2"/>
    <property type="match status" value="1"/>
</dbReference>
<feature type="compositionally biased region" description="Low complexity" evidence="10">
    <location>
        <begin position="178"/>
        <end position="190"/>
    </location>
</feature>
<dbReference type="GO" id="GO:0008270">
    <property type="term" value="F:zinc ion binding"/>
    <property type="evidence" value="ECO:0007669"/>
    <property type="project" value="UniProtKB-KW"/>
</dbReference>